<dbReference type="EMBL" id="HACG01008032">
    <property type="protein sequence ID" value="CEK54897.1"/>
    <property type="molecule type" value="Transcribed_RNA"/>
</dbReference>
<organism evidence="4">
    <name type="scientific">Arion vulgaris</name>
    <dbReference type="NCBI Taxonomy" id="1028688"/>
    <lineage>
        <taxon>Eukaryota</taxon>
        <taxon>Metazoa</taxon>
        <taxon>Spiralia</taxon>
        <taxon>Lophotrochozoa</taxon>
        <taxon>Mollusca</taxon>
        <taxon>Gastropoda</taxon>
        <taxon>Heterobranchia</taxon>
        <taxon>Euthyneura</taxon>
        <taxon>Panpulmonata</taxon>
        <taxon>Eupulmonata</taxon>
        <taxon>Stylommatophora</taxon>
        <taxon>Helicina</taxon>
        <taxon>Arionoidea</taxon>
        <taxon>Arionidae</taxon>
        <taxon>Arion</taxon>
    </lineage>
</organism>
<dbReference type="PANTHER" id="PTHR22538">
    <property type="entry name" value="CILIA- AND FLAGELLA-ASSOCIATED PROTEIN 74"/>
    <property type="match status" value="1"/>
</dbReference>
<dbReference type="Gene3D" id="2.60.40.10">
    <property type="entry name" value="Immunoglobulins"/>
    <property type="match status" value="1"/>
</dbReference>
<dbReference type="InterPro" id="IPR013783">
    <property type="entry name" value="Ig-like_fold"/>
</dbReference>
<dbReference type="AlphaFoldDB" id="A0A0B6YFB7"/>
<feature type="non-terminal residue" evidence="4">
    <location>
        <position position="77"/>
    </location>
</feature>
<name>A0A0B6YFB7_9EUPU</name>
<evidence type="ECO:0000259" key="3">
    <source>
        <dbReference type="Pfam" id="PF15780"/>
    </source>
</evidence>
<dbReference type="PANTHER" id="PTHR22538:SF0">
    <property type="entry name" value="CILIA- AND FLAGELLA-ASSOCIATED PROTEIN 74"/>
    <property type="match status" value="1"/>
</dbReference>
<dbReference type="GO" id="GO:0005737">
    <property type="term" value="C:cytoplasm"/>
    <property type="evidence" value="ECO:0007669"/>
    <property type="project" value="UniProtKB-SubCell"/>
</dbReference>
<gene>
    <name evidence="4" type="primary">ORF23870</name>
</gene>
<evidence type="ECO:0000256" key="2">
    <source>
        <dbReference type="ARBA" id="ARBA00022490"/>
    </source>
</evidence>
<keyword evidence="2" id="KW-0963">Cytoplasm</keyword>
<accession>A0A0B6YFB7</accession>
<proteinExistence type="predicted"/>
<reference evidence="4" key="1">
    <citation type="submission" date="2014-12" db="EMBL/GenBank/DDBJ databases">
        <title>Insight into the proteome of Arion vulgaris.</title>
        <authorList>
            <person name="Aradska J."/>
            <person name="Bulat T."/>
            <person name="Smidak R."/>
            <person name="Sarate P."/>
            <person name="Gangsoo J."/>
            <person name="Sialana F."/>
            <person name="Bilban M."/>
            <person name="Lubec G."/>
        </authorList>
    </citation>
    <scope>NUCLEOTIDE SEQUENCE</scope>
    <source>
        <tissue evidence="4">Skin</tissue>
    </source>
</reference>
<feature type="non-terminal residue" evidence="4">
    <location>
        <position position="1"/>
    </location>
</feature>
<feature type="domain" description="Abnormal spindle-like microcephaly-associated protein ASH" evidence="3">
    <location>
        <begin position="3"/>
        <end position="73"/>
    </location>
</feature>
<comment type="subcellular location">
    <subcellularLocation>
        <location evidence="1">Cytoplasm</location>
    </subcellularLocation>
</comment>
<dbReference type="Pfam" id="PF15780">
    <property type="entry name" value="ASH"/>
    <property type="match status" value="1"/>
</dbReference>
<evidence type="ECO:0000256" key="1">
    <source>
        <dbReference type="ARBA" id="ARBA00004496"/>
    </source>
</evidence>
<evidence type="ECO:0000313" key="4">
    <source>
        <dbReference type="EMBL" id="CEK54897.1"/>
    </source>
</evidence>
<dbReference type="InterPro" id="IPR031549">
    <property type="entry name" value="ASH"/>
</dbReference>
<protein>
    <recommendedName>
        <fullName evidence="3">Abnormal spindle-like microcephaly-associated protein ASH domain-containing protein</fullName>
    </recommendedName>
</protein>
<sequence>RRTVDFGSASIGQTCVKCVTIQNISDTSLKLTASVLNPSGPFQIRNALRALEPRATHTILLTFTPDKEHTFQENFEL</sequence>